<evidence type="ECO:0000256" key="2">
    <source>
        <dbReference type="ARBA" id="ARBA00023015"/>
    </source>
</evidence>
<accession>A0A327R673</accession>
<dbReference type="NCBIfam" id="TIGR02937">
    <property type="entry name" value="sigma70-ECF"/>
    <property type="match status" value="1"/>
</dbReference>
<dbReference type="GO" id="GO:0003677">
    <property type="term" value="F:DNA binding"/>
    <property type="evidence" value="ECO:0007669"/>
    <property type="project" value="InterPro"/>
</dbReference>
<protein>
    <submittedName>
        <fullName evidence="7">RNA polymerase sigma-70 factor (ECF subfamily)</fullName>
    </submittedName>
</protein>
<dbReference type="SUPFAM" id="SSF88659">
    <property type="entry name" value="Sigma3 and sigma4 domains of RNA polymerase sigma factors"/>
    <property type="match status" value="1"/>
</dbReference>
<name>A0A327R673_9BACT</name>
<dbReference type="Gene3D" id="1.10.1740.10">
    <property type="match status" value="1"/>
</dbReference>
<dbReference type="Gene3D" id="1.10.10.10">
    <property type="entry name" value="Winged helix-like DNA-binding domain superfamily/Winged helix DNA-binding domain"/>
    <property type="match status" value="1"/>
</dbReference>
<dbReference type="InterPro" id="IPR013324">
    <property type="entry name" value="RNA_pol_sigma_r3/r4-like"/>
</dbReference>
<feature type="domain" description="RNA polymerase sigma factor 70 region 4 type 2" evidence="6">
    <location>
        <begin position="125"/>
        <end position="176"/>
    </location>
</feature>
<dbReference type="InterPro" id="IPR007627">
    <property type="entry name" value="RNA_pol_sigma70_r2"/>
</dbReference>
<dbReference type="EMBL" id="QLLL01000001">
    <property type="protein sequence ID" value="RAJ11083.1"/>
    <property type="molecule type" value="Genomic_DNA"/>
</dbReference>
<evidence type="ECO:0000256" key="1">
    <source>
        <dbReference type="ARBA" id="ARBA00010641"/>
    </source>
</evidence>
<evidence type="ECO:0000256" key="3">
    <source>
        <dbReference type="ARBA" id="ARBA00023082"/>
    </source>
</evidence>
<comment type="caution">
    <text evidence="7">The sequence shown here is derived from an EMBL/GenBank/DDBJ whole genome shotgun (WGS) entry which is preliminary data.</text>
</comment>
<evidence type="ECO:0000256" key="4">
    <source>
        <dbReference type="ARBA" id="ARBA00023163"/>
    </source>
</evidence>
<dbReference type="SUPFAM" id="SSF88946">
    <property type="entry name" value="Sigma2 domain of RNA polymerase sigma factors"/>
    <property type="match status" value="1"/>
</dbReference>
<dbReference type="Proteomes" id="UP000249547">
    <property type="component" value="Unassembled WGS sequence"/>
</dbReference>
<dbReference type="InterPro" id="IPR014284">
    <property type="entry name" value="RNA_pol_sigma-70_dom"/>
</dbReference>
<dbReference type="Pfam" id="PF04542">
    <property type="entry name" value="Sigma70_r2"/>
    <property type="match status" value="1"/>
</dbReference>
<reference evidence="7 8" key="1">
    <citation type="submission" date="2018-06" db="EMBL/GenBank/DDBJ databases">
        <title>Genomic Encyclopedia of Archaeal and Bacterial Type Strains, Phase II (KMG-II): from individual species to whole genera.</title>
        <authorList>
            <person name="Goeker M."/>
        </authorList>
    </citation>
    <scope>NUCLEOTIDE SEQUENCE [LARGE SCALE GENOMIC DNA]</scope>
    <source>
        <strain evidence="7 8">DSM 23857</strain>
    </source>
</reference>
<gene>
    <name evidence="7" type="ORF">LX64_00691</name>
</gene>
<evidence type="ECO:0000313" key="8">
    <source>
        <dbReference type="Proteomes" id="UP000249547"/>
    </source>
</evidence>
<proteinExistence type="inferred from homology"/>
<dbReference type="AlphaFoldDB" id="A0A327R673"/>
<organism evidence="7 8">
    <name type="scientific">Chitinophaga skermanii</name>
    <dbReference type="NCBI Taxonomy" id="331697"/>
    <lineage>
        <taxon>Bacteria</taxon>
        <taxon>Pseudomonadati</taxon>
        <taxon>Bacteroidota</taxon>
        <taxon>Chitinophagia</taxon>
        <taxon>Chitinophagales</taxon>
        <taxon>Chitinophagaceae</taxon>
        <taxon>Chitinophaga</taxon>
    </lineage>
</organism>
<keyword evidence="2" id="KW-0805">Transcription regulation</keyword>
<dbReference type="OrthoDB" id="764811at2"/>
<evidence type="ECO:0000313" key="7">
    <source>
        <dbReference type="EMBL" id="RAJ11083.1"/>
    </source>
</evidence>
<keyword evidence="8" id="KW-1185">Reference proteome</keyword>
<dbReference type="Pfam" id="PF08281">
    <property type="entry name" value="Sigma70_r4_2"/>
    <property type="match status" value="1"/>
</dbReference>
<evidence type="ECO:0000259" key="5">
    <source>
        <dbReference type="Pfam" id="PF04542"/>
    </source>
</evidence>
<dbReference type="PANTHER" id="PTHR43133:SF46">
    <property type="entry name" value="RNA POLYMERASE SIGMA-70 FACTOR ECF SUBFAMILY"/>
    <property type="match status" value="1"/>
</dbReference>
<keyword evidence="4" id="KW-0804">Transcription</keyword>
<dbReference type="InterPro" id="IPR036388">
    <property type="entry name" value="WH-like_DNA-bd_sf"/>
</dbReference>
<sequence>MPSPQLHTHDQLWADIQAGSEHAFKQLFDLFWDDMYLYAYKIMRDKSLAQDAVQNLFIYLWEKQSQLPLVHDIKAFLFTSLKHRLLNLMRQEQTYQQHIAQFLAIVQDIDYSTTQQLQLKEANYEILSRINALPGKMKEVFYLNRVENIPVAEIAELYGTSPQTVRNQVNAALQKLKANWSLPAALMVILTHHH</sequence>
<dbReference type="InterPro" id="IPR013249">
    <property type="entry name" value="RNA_pol_sigma70_r4_t2"/>
</dbReference>
<comment type="similarity">
    <text evidence="1">Belongs to the sigma-70 factor family. ECF subfamily.</text>
</comment>
<feature type="domain" description="RNA polymerase sigma-70 region 2" evidence="5">
    <location>
        <begin position="35"/>
        <end position="93"/>
    </location>
</feature>
<keyword evidence="3" id="KW-0731">Sigma factor</keyword>
<dbReference type="PANTHER" id="PTHR43133">
    <property type="entry name" value="RNA POLYMERASE ECF-TYPE SIGMA FACTO"/>
    <property type="match status" value="1"/>
</dbReference>
<dbReference type="GO" id="GO:0006352">
    <property type="term" value="P:DNA-templated transcription initiation"/>
    <property type="evidence" value="ECO:0007669"/>
    <property type="project" value="InterPro"/>
</dbReference>
<dbReference type="InterPro" id="IPR013325">
    <property type="entry name" value="RNA_pol_sigma_r2"/>
</dbReference>
<dbReference type="RefSeq" id="WP_111596182.1">
    <property type="nucleotide sequence ID" value="NZ_QLLL01000001.1"/>
</dbReference>
<dbReference type="GO" id="GO:0016987">
    <property type="term" value="F:sigma factor activity"/>
    <property type="evidence" value="ECO:0007669"/>
    <property type="project" value="UniProtKB-KW"/>
</dbReference>
<evidence type="ECO:0000259" key="6">
    <source>
        <dbReference type="Pfam" id="PF08281"/>
    </source>
</evidence>
<dbReference type="InterPro" id="IPR039425">
    <property type="entry name" value="RNA_pol_sigma-70-like"/>
</dbReference>